<reference evidence="9 10" key="1">
    <citation type="journal article" date="2019" name="Nat. Plants">
        <title>Genome sequencing of Musa balbisiana reveals subgenome evolution and function divergence in polyploid bananas.</title>
        <authorList>
            <person name="Yao X."/>
        </authorList>
    </citation>
    <scope>NUCLEOTIDE SEQUENCE [LARGE SCALE GENOMIC DNA]</scope>
    <source>
        <strain evidence="10">cv. DH-PKW</strain>
        <tissue evidence="9">Leaves</tissue>
    </source>
</reference>
<comment type="caution">
    <text evidence="9">The sequence shown here is derived from an EMBL/GenBank/DDBJ whole genome shotgun (WGS) entry which is preliminary data.</text>
</comment>
<keyword evidence="3" id="KW-0221">Differentiation</keyword>
<feature type="region of interest" description="Disordered" evidence="7">
    <location>
        <begin position="236"/>
        <end position="295"/>
    </location>
</feature>
<dbReference type="Pfam" id="PF00249">
    <property type="entry name" value="Myb_DNA-binding"/>
    <property type="match status" value="1"/>
</dbReference>
<feature type="region of interest" description="Disordered" evidence="7">
    <location>
        <begin position="72"/>
        <end position="110"/>
    </location>
</feature>
<feature type="domain" description="Myb-like" evidence="8">
    <location>
        <begin position="180"/>
        <end position="231"/>
    </location>
</feature>
<evidence type="ECO:0000256" key="5">
    <source>
        <dbReference type="ARBA" id="ARBA00023163"/>
    </source>
</evidence>
<evidence type="ECO:0000313" key="10">
    <source>
        <dbReference type="Proteomes" id="UP000317650"/>
    </source>
</evidence>
<dbReference type="GO" id="GO:0006355">
    <property type="term" value="P:regulation of DNA-templated transcription"/>
    <property type="evidence" value="ECO:0007669"/>
    <property type="project" value="InterPro"/>
</dbReference>
<feature type="compositionally biased region" description="Basic residues" evidence="7">
    <location>
        <begin position="89"/>
        <end position="106"/>
    </location>
</feature>
<dbReference type="EMBL" id="PYDT01000006">
    <property type="protein sequence ID" value="THU58453.1"/>
    <property type="molecule type" value="Genomic_DNA"/>
</dbReference>
<protein>
    <recommendedName>
        <fullName evidence="8">Myb-like domain-containing protein</fullName>
    </recommendedName>
</protein>
<dbReference type="GO" id="GO:0000976">
    <property type="term" value="F:transcription cis-regulatory region binding"/>
    <property type="evidence" value="ECO:0007669"/>
    <property type="project" value="InterPro"/>
</dbReference>
<dbReference type="STRING" id="52838.A0A4S8J9V1"/>
<keyword evidence="6" id="KW-0539">Nucleus</keyword>
<dbReference type="InterPro" id="IPR009057">
    <property type="entry name" value="Homeodomain-like_sf"/>
</dbReference>
<evidence type="ECO:0000259" key="8">
    <source>
        <dbReference type="Pfam" id="PF00249"/>
    </source>
</evidence>
<dbReference type="FunFam" id="1.10.10.60:FF:000002">
    <property type="entry name" value="Myb family transcription factor"/>
    <property type="match status" value="1"/>
</dbReference>
<keyword evidence="5" id="KW-0804">Transcription</keyword>
<comment type="subcellular location">
    <subcellularLocation>
        <location evidence="1">Nucleus</location>
    </subcellularLocation>
</comment>
<dbReference type="AlphaFoldDB" id="A0A4S8J9V1"/>
<accession>A0A4S8J9V1</accession>
<dbReference type="NCBIfam" id="TIGR01557">
    <property type="entry name" value="myb_SHAQKYF"/>
    <property type="match status" value="1"/>
</dbReference>
<keyword evidence="10" id="KW-1185">Reference proteome</keyword>
<dbReference type="GO" id="GO:0010158">
    <property type="term" value="P:abaxial cell fate specification"/>
    <property type="evidence" value="ECO:0007669"/>
    <property type="project" value="InterPro"/>
</dbReference>
<keyword evidence="4" id="KW-0805">Transcription regulation</keyword>
<organism evidence="9 10">
    <name type="scientific">Musa balbisiana</name>
    <name type="common">Banana</name>
    <dbReference type="NCBI Taxonomy" id="52838"/>
    <lineage>
        <taxon>Eukaryota</taxon>
        <taxon>Viridiplantae</taxon>
        <taxon>Streptophyta</taxon>
        <taxon>Embryophyta</taxon>
        <taxon>Tracheophyta</taxon>
        <taxon>Spermatophyta</taxon>
        <taxon>Magnoliopsida</taxon>
        <taxon>Liliopsida</taxon>
        <taxon>Zingiberales</taxon>
        <taxon>Musaceae</taxon>
        <taxon>Musa</taxon>
    </lineage>
</organism>
<keyword evidence="2" id="KW-0217">Developmental protein</keyword>
<name>A0A4S8J9V1_MUSBA</name>
<dbReference type="Gene3D" id="1.10.10.60">
    <property type="entry name" value="Homeodomain-like"/>
    <property type="match status" value="1"/>
</dbReference>
<sequence length="326" mass="35739">MELFSKAAAAAADLSLQISSLEATASSWRKPGDENMELGFRCRDLDSTTTTNKNRTAASAARATASELSLANPRAAVSAATSNDTFHHSQPRHHHHHLQYHHHHPLHHQEQSWLEPITGIPIYQHPPFFPAVAPHQQHHLCGSPSSSNHALTHFLASQGLSRSRYLPPRFPSKRSMRAPRMRWTTTLHARFVHAVELLGGHERATPKSVLELMDVRDLTLAHVKSHLQMYRTLKNTDRPAVPSGQSDGIANGSMGENSDDNPVGIHNLHLSESSSQQRGSIDDGTARSSTAGSMQHCEVAASSPWLAAASAMPHLLRYASPFLGQD</sequence>
<evidence type="ECO:0000256" key="1">
    <source>
        <dbReference type="ARBA" id="ARBA00004123"/>
    </source>
</evidence>
<evidence type="ECO:0000256" key="4">
    <source>
        <dbReference type="ARBA" id="ARBA00023015"/>
    </source>
</evidence>
<dbReference type="GO" id="GO:0005634">
    <property type="term" value="C:nucleus"/>
    <property type="evidence" value="ECO:0007669"/>
    <property type="project" value="UniProtKB-SubCell"/>
</dbReference>
<dbReference type="PANTHER" id="PTHR31496:SF25">
    <property type="entry name" value="TRANSCRIPTION FACTOR KAN3-RELATED"/>
    <property type="match status" value="1"/>
</dbReference>
<dbReference type="InterPro" id="IPR044847">
    <property type="entry name" value="KAN_fam"/>
</dbReference>
<gene>
    <name evidence="9" type="ORF">C4D60_Mb03t14420</name>
</gene>
<feature type="compositionally biased region" description="Polar residues" evidence="7">
    <location>
        <begin position="270"/>
        <end position="279"/>
    </location>
</feature>
<evidence type="ECO:0000256" key="3">
    <source>
        <dbReference type="ARBA" id="ARBA00022782"/>
    </source>
</evidence>
<proteinExistence type="predicted"/>
<dbReference type="InterPro" id="IPR006447">
    <property type="entry name" value="Myb_dom_plants"/>
</dbReference>
<evidence type="ECO:0000256" key="2">
    <source>
        <dbReference type="ARBA" id="ARBA00022473"/>
    </source>
</evidence>
<dbReference type="InterPro" id="IPR001005">
    <property type="entry name" value="SANT/Myb"/>
</dbReference>
<evidence type="ECO:0000256" key="6">
    <source>
        <dbReference type="ARBA" id="ARBA00023242"/>
    </source>
</evidence>
<evidence type="ECO:0000313" key="9">
    <source>
        <dbReference type="EMBL" id="THU58453.1"/>
    </source>
</evidence>
<dbReference type="Proteomes" id="UP000317650">
    <property type="component" value="Chromosome 3"/>
</dbReference>
<dbReference type="SUPFAM" id="SSF46689">
    <property type="entry name" value="Homeodomain-like"/>
    <property type="match status" value="1"/>
</dbReference>
<evidence type="ECO:0000256" key="7">
    <source>
        <dbReference type="SAM" id="MobiDB-lite"/>
    </source>
</evidence>
<dbReference type="PANTHER" id="PTHR31496">
    <property type="entry name" value="TRANSCRIPTION FACTOR KAN2-RELATED"/>
    <property type="match status" value="1"/>
</dbReference>